<evidence type="ECO:0000313" key="13">
    <source>
        <dbReference type="Proteomes" id="UP000007635"/>
    </source>
</evidence>
<comment type="subcellular location">
    <subcellularLocation>
        <location evidence="1 9">Nucleus</location>
    </subcellularLocation>
</comment>
<dbReference type="Bgee" id="ENSGACG00000004956">
    <property type="expression patterns" value="Expressed in pharyngeal gill and 1 other cell type or tissue"/>
</dbReference>
<keyword evidence="13" id="KW-1185">Reference proteome</keyword>
<evidence type="ECO:0000256" key="9">
    <source>
        <dbReference type="RuleBase" id="RU364059"/>
    </source>
</evidence>
<dbReference type="GO" id="GO:0097067">
    <property type="term" value="P:cellular response to thyroid hormone stimulus"/>
    <property type="evidence" value="ECO:0007669"/>
    <property type="project" value="TreeGrafter"/>
</dbReference>
<keyword evidence="7 9" id="KW-0539">Nucleus</keyword>
<dbReference type="GO" id="GO:0042974">
    <property type="term" value="F:nuclear retinoic acid receptor binding"/>
    <property type="evidence" value="ECO:0007669"/>
    <property type="project" value="TreeGrafter"/>
</dbReference>
<comment type="function">
    <text evidence="9">Component of the Mediator complex, a coactivator involved in the regulated transcription of nearly all RNA polymerase II-dependent genes. Mediator functions as a bridge to convey information from gene-specific regulatory proteins to the basal RNA polymerase II transcription machinery. Mediator is recruited to promoters by direct interactions with regulatory proteins and serves as a scaffold for the assembly of a functional preinitiation complex with RNA polymerase II and the general transcription factors.</text>
</comment>
<evidence type="ECO:0000256" key="2">
    <source>
        <dbReference type="ARBA" id="ARBA00006210"/>
    </source>
</evidence>
<evidence type="ECO:0000256" key="8">
    <source>
        <dbReference type="ARBA" id="ARBA00031254"/>
    </source>
</evidence>
<reference evidence="12" key="3">
    <citation type="submission" date="2025-09" db="UniProtKB">
        <authorList>
            <consortium name="Ensembl"/>
        </authorList>
    </citation>
    <scope>IDENTIFICATION</scope>
</reference>
<reference evidence="12 13" key="1">
    <citation type="journal article" date="2021" name="G3 (Bethesda)">
        <title>Improved contiguity of the threespine stickleback genome using long-read sequencing.</title>
        <authorList>
            <person name="Nath S."/>
            <person name="Shaw D.E."/>
            <person name="White M.A."/>
        </authorList>
    </citation>
    <scope>NUCLEOTIDE SEQUENCE [LARGE SCALE GENOMIC DNA]</scope>
    <source>
        <strain evidence="12 13">Lake Benthic</strain>
    </source>
</reference>
<dbReference type="PANTHER" id="PTHR12881:SF4">
    <property type="entry name" value="MEDIATOR OF RNA POLYMERASE II TRANSCRIPTION SUBUNIT 1"/>
    <property type="match status" value="1"/>
</dbReference>
<feature type="region of interest" description="Disordered" evidence="10">
    <location>
        <begin position="1"/>
        <end position="51"/>
    </location>
</feature>
<evidence type="ECO:0000256" key="5">
    <source>
        <dbReference type="ARBA" id="ARBA00023159"/>
    </source>
</evidence>
<dbReference type="Pfam" id="PF10744">
    <property type="entry name" value="Med1"/>
    <property type="match status" value="1"/>
</dbReference>
<proteinExistence type="inferred from homology"/>
<dbReference type="GO" id="GO:0046966">
    <property type="term" value="F:nuclear thyroid hormone receptor binding"/>
    <property type="evidence" value="ECO:0007669"/>
    <property type="project" value="TreeGrafter"/>
</dbReference>
<evidence type="ECO:0000256" key="3">
    <source>
        <dbReference type="ARBA" id="ARBA00020612"/>
    </source>
</evidence>
<evidence type="ECO:0000256" key="10">
    <source>
        <dbReference type="SAM" id="MobiDB-lite"/>
    </source>
</evidence>
<comment type="similarity">
    <text evidence="2 9">Belongs to the Mediator complex subunit 1 family.</text>
</comment>
<dbReference type="GO" id="GO:0016592">
    <property type="term" value="C:mediator complex"/>
    <property type="evidence" value="ECO:0007669"/>
    <property type="project" value="InterPro"/>
</dbReference>
<evidence type="ECO:0000256" key="4">
    <source>
        <dbReference type="ARBA" id="ARBA00023015"/>
    </source>
</evidence>
<evidence type="ECO:0000256" key="6">
    <source>
        <dbReference type="ARBA" id="ARBA00023163"/>
    </source>
</evidence>
<dbReference type="PANTHER" id="PTHR12881">
    <property type="entry name" value="MEDIATOR OF RNA POLYMERASE II TRANSCRIPTION SUBUNIT 1"/>
    <property type="match status" value="1"/>
</dbReference>
<evidence type="ECO:0000256" key="1">
    <source>
        <dbReference type="ARBA" id="ARBA00004123"/>
    </source>
</evidence>
<feature type="domain" description="Mediator complex subunit Med1" evidence="11">
    <location>
        <begin position="58"/>
        <end position="418"/>
    </location>
</feature>
<feature type="compositionally biased region" description="Basic and acidic residues" evidence="10">
    <location>
        <begin position="29"/>
        <end position="50"/>
    </location>
</feature>
<dbReference type="GO" id="GO:0042809">
    <property type="term" value="F:nuclear vitamin D receptor binding"/>
    <property type="evidence" value="ECO:0007669"/>
    <property type="project" value="TreeGrafter"/>
</dbReference>
<feature type="compositionally biased region" description="Low complexity" evidence="10">
    <location>
        <begin position="15"/>
        <end position="24"/>
    </location>
</feature>
<sequence>MASSAWLAPETQPRCGCASCGSSAPSDNARPREPGDARLHLFDKPKDKSKPCRPLVRSLERLQDVFNVSSMKTMRSRLEMIAKQQGMGFHLTEATCYLTADLFYLEVVLLPYGGVAEVKVAPHGKAPVPSESFLQLLRSKEFAEFSVKLAGLFTQYDIPGDSETRLKLFSSMQWLWKDLQQISQLPSVPKDSDPRVDVMNHGRSGCLIAEKEDFPMTIQFYAPPTDGMKTSDRPLLFEETAATEPPVQAARVTVGVSDAAHRLQMASLLPQPPQLDPQGHPVFLSSAEAPHETLPACFLLKLQPAVPMTLSFVDKLRHITDIPIPDVDLQWAPLPKLLTGRSNGPGELPDEQDTIFTVPLPDGALHRYVLLAAAWGEAPAQRAAAVDSIPFTHPAHVPALLQLLRHQSAINTLLRSCIGPPGDGAAGSVPDLHLEVLPESETSFSVTFQRPDADSLAVLLVNVCDSSQITCTLFGSGMVDPSVDEYLSAVMKRFMSVPVTLKALHGRLEESSSAPLSPGRPATPEAENHRSSTTVTAPSGALTARPQSAAGPEEGLAVAESELLPEITASPAGASYPDPFARTDVFTPGDQ</sequence>
<evidence type="ECO:0000313" key="12">
    <source>
        <dbReference type="Ensembl" id="ENSGACP00000006552.2"/>
    </source>
</evidence>
<dbReference type="AlphaFoldDB" id="G3NMI9"/>
<keyword evidence="6 9" id="KW-0804">Transcription</keyword>
<protein>
    <recommendedName>
        <fullName evidence="3 9">Mediator of RNA polymerase II transcription subunit 1</fullName>
    </recommendedName>
    <alternativeName>
        <fullName evidence="8 9">Mediator complex subunit 1</fullName>
    </alternativeName>
</protein>
<name>G3NMI9_GASAC</name>
<dbReference type="Ensembl" id="ENSGACT00000006569.2">
    <property type="protein sequence ID" value="ENSGACP00000006552.2"/>
    <property type="gene ID" value="ENSGACG00000004956.2"/>
</dbReference>
<feature type="region of interest" description="Disordered" evidence="10">
    <location>
        <begin position="508"/>
        <end position="591"/>
    </location>
</feature>
<dbReference type="Proteomes" id="UP000007635">
    <property type="component" value="Chromosome XXI"/>
</dbReference>
<dbReference type="InterPro" id="IPR051999">
    <property type="entry name" value="Mediator_complex_subunit_1"/>
</dbReference>
<organism evidence="12 13">
    <name type="scientific">Gasterosteus aculeatus aculeatus</name>
    <name type="common">three-spined stickleback</name>
    <dbReference type="NCBI Taxonomy" id="481459"/>
    <lineage>
        <taxon>Eukaryota</taxon>
        <taxon>Metazoa</taxon>
        <taxon>Chordata</taxon>
        <taxon>Craniata</taxon>
        <taxon>Vertebrata</taxon>
        <taxon>Euteleostomi</taxon>
        <taxon>Actinopterygii</taxon>
        <taxon>Neopterygii</taxon>
        <taxon>Teleostei</taxon>
        <taxon>Neoteleostei</taxon>
        <taxon>Acanthomorphata</taxon>
        <taxon>Eupercaria</taxon>
        <taxon>Perciformes</taxon>
        <taxon>Cottioidei</taxon>
        <taxon>Gasterosteales</taxon>
        <taxon>Gasterosteidae</taxon>
        <taxon>Gasterosteus</taxon>
    </lineage>
</organism>
<dbReference type="GeneTree" id="ENSGT00660000095569"/>
<accession>G3NMI9</accession>
<reference evidence="12" key="2">
    <citation type="submission" date="2025-08" db="UniProtKB">
        <authorList>
            <consortium name="Ensembl"/>
        </authorList>
    </citation>
    <scope>IDENTIFICATION</scope>
</reference>
<evidence type="ECO:0000256" key="7">
    <source>
        <dbReference type="ARBA" id="ARBA00023242"/>
    </source>
</evidence>
<dbReference type="InterPro" id="IPR019680">
    <property type="entry name" value="Mediator_Med1"/>
</dbReference>
<keyword evidence="4 9" id="KW-0805">Transcription regulation</keyword>
<dbReference type="GO" id="GO:0045944">
    <property type="term" value="P:positive regulation of transcription by RNA polymerase II"/>
    <property type="evidence" value="ECO:0007669"/>
    <property type="project" value="UniProtKB-ARBA"/>
</dbReference>
<keyword evidence="5 9" id="KW-0010">Activator</keyword>
<dbReference type="GO" id="GO:0003712">
    <property type="term" value="F:transcription coregulator activity"/>
    <property type="evidence" value="ECO:0007669"/>
    <property type="project" value="InterPro"/>
</dbReference>
<evidence type="ECO:0000259" key="11">
    <source>
        <dbReference type="Pfam" id="PF10744"/>
    </source>
</evidence>